<dbReference type="Gene3D" id="1.10.10.60">
    <property type="entry name" value="Homeodomain-like"/>
    <property type="match status" value="1"/>
</dbReference>
<dbReference type="Pfam" id="PF25601">
    <property type="entry name" value="AAA_lid_14"/>
    <property type="match status" value="1"/>
</dbReference>
<reference evidence="6" key="1">
    <citation type="submission" date="2020-06" db="EMBL/GenBank/DDBJ databases">
        <title>Legume-microbial interactions unlock mineral nutrients during tropical forest succession.</title>
        <authorList>
            <person name="Epihov D.Z."/>
        </authorList>
    </citation>
    <scope>NUCLEOTIDE SEQUENCE [LARGE SCALE GENOMIC DNA]</scope>
    <source>
        <strain evidence="6">Pan2503</strain>
    </source>
</reference>
<dbReference type="InterPro" id="IPR002078">
    <property type="entry name" value="Sigma_54_int"/>
</dbReference>
<evidence type="ECO:0000313" key="6">
    <source>
        <dbReference type="EMBL" id="MBA0088191.1"/>
    </source>
</evidence>
<dbReference type="Gene3D" id="1.10.8.60">
    <property type="match status" value="1"/>
</dbReference>
<dbReference type="InterPro" id="IPR027417">
    <property type="entry name" value="P-loop_NTPase"/>
</dbReference>
<dbReference type="InterPro" id="IPR058031">
    <property type="entry name" value="AAA_lid_NorR"/>
</dbReference>
<evidence type="ECO:0000256" key="2">
    <source>
        <dbReference type="ARBA" id="ARBA00022840"/>
    </source>
</evidence>
<organism evidence="6 7">
    <name type="scientific">Candidatus Acidiferrum panamense</name>
    <dbReference type="NCBI Taxonomy" id="2741543"/>
    <lineage>
        <taxon>Bacteria</taxon>
        <taxon>Pseudomonadati</taxon>
        <taxon>Acidobacteriota</taxon>
        <taxon>Terriglobia</taxon>
        <taxon>Candidatus Acidiferrales</taxon>
        <taxon>Candidatus Acidiferrum</taxon>
    </lineage>
</organism>
<keyword evidence="2" id="KW-0067">ATP-binding</keyword>
<evidence type="ECO:0000256" key="4">
    <source>
        <dbReference type="ARBA" id="ARBA00023163"/>
    </source>
</evidence>
<dbReference type="Proteomes" id="UP000567293">
    <property type="component" value="Unassembled WGS sequence"/>
</dbReference>
<protein>
    <submittedName>
        <fullName evidence="6">Sigma 54-interacting transcriptional regulator</fullName>
    </submittedName>
</protein>
<dbReference type="PROSITE" id="PS50045">
    <property type="entry name" value="SIGMA54_INTERACT_4"/>
    <property type="match status" value="1"/>
</dbReference>
<keyword evidence="1" id="KW-0547">Nucleotide-binding</keyword>
<dbReference type="GO" id="GO:0043565">
    <property type="term" value="F:sequence-specific DNA binding"/>
    <property type="evidence" value="ECO:0007669"/>
    <property type="project" value="InterPro"/>
</dbReference>
<feature type="non-terminal residue" evidence="6">
    <location>
        <position position="1"/>
    </location>
</feature>
<dbReference type="InterPro" id="IPR002197">
    <property type="entry name" value="HTH_Fis"/>
</dbReference>
<evidence type="ECO:0000256" key="3">
    <source>
        <dbReference type="ARBA" id="ARBA00023015"/>
    </source>
</evidence>
<dbReference type="SUPFAM" id="SSF52540">
    <property type="entry name" value="P-loop containing nucleoside triphosphate hydrolases"/>
    <property type="match status" value="1"/>
</dbReference>
<evidence type="ECO:0000256" key="1">
    <source>
        <dbReference type="ARBA" id="ARBA00022741"/>
    </source>
</evidence>
<comment type="caution">
    <text evidence="6">The sequence shown here is derived from an EMBL/GenBank/DDBJ whole genome shotgun (WGS) entry which is preliminary data.</text>
</comment>
<keyword evidence="7" id="KW-1185">Reference proteome</keyword>
<dbReference type="GO" id="GO:0006355">
    <property type="term" value="P:regulation of DNA-templated transcription"/>
    <property type="evidence" value="ECO:0007669"/>
    <property type="project" value="InterPro"/>
</dbReference>
<dbReference type="PROSITE" id="PS00688">
    <property type="entry name" value="SIGMA54_INTERACT_3"/>
    <property type="match status" value="1"/>
</dbReference>
<dbReference type="GO" id="GO:0005524">
    <property type="term" value="F:ATP binding"/>
    <property type="evidence" value="ECO:0007669"/>
    <property type="project" value="UniProtKB-KW"/>
</dbReference>
<gene>
    <name evidence="6" type="ORF">HRJ53_24665</name>
</gene>
<dbReference type="SUPFAM" id="SSF46689">
    <property type="entry name" value="Homeodomain-like"/>
    <property type="match status" value="1"/>
</dbReference>
<dbReference type="PANTHER" id="PTHR32071">
    <property type="entry name" value="TRANSCRIPTIONAL REGULATORY PROTEIN"/>
    <property type="match status" value="1"/>
</dbReference>
<accession>A0A7V8NVM3</accession>
<dbReference type="InterPro" id="IPR025944">
    <property type="entry name" value="Sigma_54_int_dom_CS"/>
</dbReference>
<dbReference type="Pfam" id="PF00158">
    <property type="entry name" value="Sigma54_activat"/>
    <property type="match status" value="1"/>
</dbReference>
<name>A0A7V8NVM3_9BACT</name>
<proteinExistence type="predicted"/>
<feature type="domain" description="Sigma-54 factor interaction" evidence="5">
    <location>
        <begin position="1"/>
        <end position="119"/>
    </location>
</feature>
<dbReference type="Gene3D" id="3.40.50.300">
    <property type="entry name" value="P-loop containing nucleotide triphosphate hydrolases"/>
    <property type="match status" value="1"/>
</dbReference>
<evidence type="ECO:0000313" key="7">
    <source>
        <dbReference type="Proteomes" id="UP000567293"/>
    </source>
</evidence>
<keyword evidence="4" id="KW-0804">Transcription</keyword>
<evidence type="ECO:0000259" key="5">
    <source>
        <dbReference type="PROSITE" id="PS50045"/>
    </source>
</evidence>
<sequence>KLLRVLQERAFERLGGTETLRIEARIIALTNVDLPAAVKAGGFREDLYFRLNVLTLTVPALRDRRADILPLAEHLLGALRAVHGRPHAQLGESARRMLAAYAWPGNVRELRNALERAIVFSSAGRGSASAGPDRLEPENFPETVRAAATGAASPVAGLRSLEEVEREVIAATLEATHYQISRSAEILGISRKTLLEKRKKYGLR</sequence>
<dbReference type="Pfam" id="PF02954">
    <property type="entry name" value="HTH_8"/>
    <property type="match status" value="1"/>
</dbReference>
<dbReference type="InterPro" id="IPR009057">
    <property type="entry name" value="Homeodomain-like_sf"/>
</dbReference>
<dbReference type="AlphaFoldDB" id="A0A7V8NVM3"/>
<dbReference type="EMBL" id="JACDQQ010002386">
    <property type="protein sequence ID" value="MBA0088191.1"/>
    <property type="molecule type" value="Genomic_DNA"/>
</dbReference>
<dbReference type="PRINTS" id="PR01590">
    <property type="entry name" value="HTHFIS"/>
</dbReference>
<keyword evidence="3" id="KW-0805">Transcription regulation</keyword>